<accession>W4UZF1</accession>
<proteinExistence type="predicted"/>
<organism evidence="1 2">
    <name type="scientific">Bacteroides reticulotermitis JCM 10512</name>
    <dbReference type="NCBI Taxonomy" id="1445607"/>
    <lineage>
        <taxon>Bacteria</taxon>
        <taxon>Pseudomonadati</taxon>
        <taxon>Bacteroidota</taxon>
        <taxon>Bacteroidia</taxon>
        <taxon>Bacteroidales</taxon>
        <taxon>Bacteroidaceae</taxon>
        <taxon>Bacteroides</taxon>
    </lineage>
</organism>
<reference evidence="1 2" key="1">
    <citation type="journal article" date="2014" name="Genome Announc.">
        <title>Draft Genome Sequence of Bacteroides reticulotermitis Strain JCM 10512T, Isolated from the Gut of a Termite.</title>
        <authorList>
            <person name="Yuki M."/>
            <person name="Oshima K."/>
            <person name="Suda W."/>
            <person name="Sakamoto M."/>
            <person name="Iida T."/>
            <person name="Hattori M."/>
            <person name="Ohkuma M."/>
        </authorList>
    </citation>
    <scope>NUCLEOTIDE SEQUENCE [LARGE SCALE GENOMIC DNA]</scope>
    <source>
        <strain evidence="1 2">JCM 10512</strain>
    </source>
</reference>
<protein>
    <recommendedName>
        <fullName evidence="3">CotH protein</fullName>
    </recommendedName>
</protein>
<sequence length="455" mass="52245">MKGRNICEYKDCSGLFFNEEMKTIYTLSLLLLIMLSGISCSDSSDNREVPEPEVPEPEVPGTDAAYQVAQMNIATENEAPIVSKDKKDYVNCTVTISSTKEAWNYAGTARIRGRGNSTWLWYPKKPYRIKLDKKSEILGLATEKDWVLLANYRDPTHVMNTFAFVAGAELGLPYTNHSRYVEVTLNGSYIGLYQLTEQVEQGESRVAVDAMQGMLISLDADDGPALNPEGGDNFWSAVYQMPICVKSPEDATTEQLKLVQDDLALLEQSIRDADYDRTAQLLDIASFIDYMLLQELVYNVEVDAPRSIYMHKDKRGRWIMGPLWDFDGGFDFDWSTMYTGHNFFTSYKELVLGTDPANHIGGYRVPSFFTDLFKNKRFVTEYKKRWKEVKEKVMADFWRETNLYIENVSGAMERNAKRWPIDKNYRTEINRMKQWLQQRADYIDTVVANYPSGTK</sequence>
<evidence type="ECO:0000313" key="2">
    <source>
        <dbReference type="Proteomes" id="UP000019131"/>
    </source>
</evidence>
<gene>
    <name evidence="1" type="ORF">JCM10512_4394</name>
</gene>
<keyword evidence="2" id="KW-1185">Reference proteome</keyword>
<dbReference type="InterPro" id="IPR014867">
    <property type="entry name" value="Spore_coat_CotH_CotH2/3/7"/>
</dbReference>
<evidence type="ECO:0008006" key="3">
    <source>
        <dbReference type="Google" id="ProtNLM"/>
    </source>
</evidence>
<name>W4UZF1_9BACE</name>
<dbReference type="EMBL" id="BAIV01000033">
    <property type="protein sequence ID" value="GAE85923.1"/>
    <property type="molecule type" value="Genomic_DNA"/>
</dbReference>
<dbReference type="Proteomes" id="UP000019131">
    <property type="component" value="Unassembled WGS sequence"/>
</dbReference>
<dbReference type="PANTHER" id="PTHR40050">
    <property type="entry name" value="INNER SPORE COAT PROTEIN H"/>
    <property type="match status" value="1"/>
</dbReference>
<dbReference type="Pfam" id="PF08757">
    <property type="entry name" value="CotH"/>
    <property type="match status" value="1"/>
</dbReference>
<comment type="caution">
    <text evidence="1">The sequence shown here is derived from an EMBL/GenBank/DDBJ whole genome shotgun (WGS) entry which is preliminary data.</text>
</comment>
<dbReference type="AlphaFoldDB" id="W4UZF1"/>
<dbReference type="PANTHER" id="PTHR40050:SF1">
    <property type="entry name" value="INNER SPORE COAT PROTEIN H"/>
    <property type="match status" value="1"/>
</dbReference>
<evidence type="ECO:0000313" key="1">
    <source>
        <dbReference type="EMBL" id="GAE85923.1"/>
    </source>
</evidence>
<dbReference type="STRING" id="1445607.JCM10512_4394"/>